<dbReference type="CDD" id="cd17580">
    <property type="entry name" value="REC_2_DhkD-like"/>
    <property type="match status" value="1"/>
</dbReference>
<dbReference type="FunFam" id="1.10.287.130:FF:000004">
    <property type="entry name" value="Ethylene receptor 1"/>
    <property type="match status" value="1"/>
</dbReference>
<dbReference type="EC" id="2.7.13.3" evidence="4"/>
<dbReference type="Pfam" id="PF08448">
    <property type="entry name" value="PAS_4"/>
    <property type="match status" value="2"/>
</dbReference>
<dbReference type="Gene3D" id="3.30.450.20">
    <property type="entry name" value="PAS domain"/>
    <property type="match status" value="3"/>
</dbReference>
<gene>
    <name evidence="20" type="ORF">ENR64_15680</name>
</gene>
<comment type="catalytic activity">
    <reaction evidence="1">
        <text>ATP + protein L-histidine = ADP + protein N-phospho-L-histidine.</text>
        <dbReference type="EC" id="2.7.13.3"/>
    </reaction>
</comment>
<dbReference type="InterPro" id="IPR011006">
    <property type="entry name" value="CheY-like_superfamily"/>
</dbReference>
<evidence type="ECO:0000256" key="4">
    <source>
        <dbReference type="ARBA" id="ARBA00012438"/>
    </source>
</evidence>
<dbReference type="Pfam" id="PF02518">
    <property type="entry name" value="HATPase_c"/>
    <property type="match status" value="1"/>
</dbReference>
<dbReference type="PROSITE" id="PS50110">
    <property type="entry name" value="RESPONSE_REGULATORY"/>
    <property type="match status" value="1"/>
</dbReference>
<dbReference type="Gene3D" id="3.30.450.40">
    <property type="match status" value="2"/>
</dbReference>
<dbReference type="PROSITE" id="PS50109">
    <property type="entry name" value="HIS_KIN"/>
    <property type="match status" value="1"/>
</dbReference>
<dbReference type="Gene3D" id="1.10.287.130">
    <property type="match status" value="1"/>
</dbReference>
<feature type="coiled-coil region" evidence="16">
    <location>
        <begin position="733"/>
        <end position="769"/>
    </location>
</feature>
<dbReference type="SUPFAM" id="SSF55874">
    <property type="entry name" value="ATPase domain of HSP90 chaperone/DNA topoisomerase II/histidine kinase"/>
    <property type="match status" value="1"/>
</dbReference>
<keyword evidence="10" id="KW-0067">ATP-binding</keyword>
<feature type="modified residue" description="4-aspartylphosphate" evidence="15">
    <location>
        <position position="1063"/>
    </location>
</feature>
<dbReference type="SMART" id="SM00448">
    <property type="entry name" value="REC"/>
    <property type="match status" value="1"/>
</dbReference>
<dbReference type="GO" id="GO:0000155">
    <property type="term" value="F:phosphorelay sensor kinase activity"/>
    <property type="evidence" value="ECO:0007669"/>
    <property type="project" value="InterPro"/>
</dbReference>
<dbReference type="PANTHER" id="PTHR43547:SF2">
    <property type="entry name" value="HYBRID SIGNAL TRANSDUCTION HISTIDINE KINASE C"/>
    <property type="match status" value="1"/>
</dbReference>
<dbReference type="InterPro" id="IPR005467">
    <property type="entry name" value="His_kinase_dom"/>
</dbReference>
<dbReference type="Pfam" id="PF01590">
    <property type="entry name" value="GAF"/>
    <property type="match status" value="1"/>
</dbReference>
<dbReference type="GO" id="GO:0005524">
    <property type="term" value="F:ATP binding"/>
    <property type="evidence" value="ECO:0007669"/>
    <property type="project" value="UniProtKB-KW"/>
</dbReference>
<dbReference type="InterPro" id="IPR001789">
    <property type="entry name" value="Sig_transdc_resp-reg_receiver"/>
</dbReference>
<dbReference type="AlphaFoldDB" id="A0A7C3KG63"/>
<keyword evidence="13" id="KW-0472">Membrane</keyword>
<name>A0A7C3KG63_9CYAN</name>
<dbReference type="SUPFAM" id="SSF52172">
    <property type="entry name" value="CheY-like"/>
    <property type="match status" value="1"/>
</dbReference>
<dbReference type="InterPro" id="IPR000700">
    <property type="entry name" value="PAS-assoc_C"/>
</dbReference>
<dbReference type="InterPro" id="IPR035965">
    <property type="entry name" value="PAS-like_dom_sf"/>
</dbReference>
<feature type="domain" description="Response regulatory" evidence="18">
    <location>
        <begin position="1014"/>
        <end position="1132"/>
    </location>
</feature>
<dbReference type="InterPro" id="IPR013656">
    <property type="entry name" value="PAS_4"/>
</dbReference>
<evidence type="ECO:0000256" key="8">
    <source>
        <dbReference type="ARBA" id="ARBA00022741"/>
    </source>
</evidence>
<dbReference type="EMBL" id="DSRU01000228">
    <property type="protein sequence ID" value="HFM99165.1"/>
    <property type="molecule type" value="Genomic_DNA"/>
</dbReference>
<dbReference type="PANTHER" id="PTHR43547">
    <property type="entry name" value="TWO-COMPONENT HISTIDINE KINASE"/>
    <property type="match status" value="1"/>
</dbReference>
<evidence type="ECO:0000256" key="2">
    <source>
        <dbReference type="ARBA" id="ARBA00004370"/>
    </source>
</evidence>
<reference evidence="20" key="1">
    <citation type="journal article" date="2020" name="mSystems">
        <title>Genome- and Community-Level Interaction Insights into Carbon Utilization and Element Cycling Functions of Hydrothermarchaeota in Hydrothermal Sediment.</title>
        <authorList>
            <person name="Zhou Z."/>
            <person name="Liu Y."/>
            <person name="Xu W."/>
            <person name="Pan J."/>
            <person name="Luo Z.H."/>
            <person name="Li M."/>
        </authorList>
    </citation>
    <scope>NUCLEOTIDE SEQUENCE [LARGE SCALE GENOMIC DNA]</scope>
    <source>
        <strain evidence="20">SpSt-418</strain>
    </source>
</reference>
<dbReference type="Pfam" id="PF00072">
    <property type="entry name" value="Response_reg"/>
    <property type="match status" value="1"/>
</dbReference>
<keyword evidence="7" id="KW-0812">Transmembrane</keyword>
<sequence length="1135" mass="125688">MLATAEVDCSNQQPNSILDLQTLQILDSSDDCIKVLDLEGRILFMNRGGQTLLEIHDITPFLNTFWVNFWQAEERQAATNAIARAAAGEVASLQGYCPTLHGKPKWWDNKISPITSADGNVERLLCISRDITAQKHVEEERQQTEAALSQNQEMFSALVADAPFGIYMIDAEFRFQQANQTAVRAFNIQPLIGRDLAEALRIIWQEPFATEAINHFRHTLATGESYYSPPIVEPRADIAEIQSYDWQLHRITLPDGHYGVVCYFYDLSEIKRAEEIIRRNGDRDAFLITLNDALRPLTDAIAIQATASRVLGKYLAVSRVTYFEVRGADYFVEQDYVDGAASLQGGYPIASFGATLLATYRSGQTATSTNVAIAPQLSPEQRSAYTGIQIAAYIGVPLVKQGEFVAGLAVHSARPRNWTLHQIALAEEVAERTWAAVERARVEEALRESEAKYRSLFESIDQGFCLFELLFDSNGKPIDYRFVDVNQAFEQQCGLVDAVGKTILELAPNFEPQWIERYAQVVKSGEAIRFEADVPSLNGVFDIYAFPSGAPGQNLVAALFANITERKQTEAAIAADLRDTQLLRELSARLATEENIQALYQEIMAAAITLTQADAGTVQILDETAQDLLLLATQGFERTMTDHFYRVNASSNTPCGIALRSSIRSFVDFDVPASEDPDGSLRLHADAGLLSAQSTPLISRSGKPIGMVSTHWRTRHRPSDRELRFLDLLARQAADLIEQRQAEAQRQQLLEQEQAAREEAEQANRIKDEFLAVLSHELRSPLNPILGWARLLQNGKLDAARQREALVTIERNAKLQTQLIEDLLDISRIMRGKLSLTVAPVSLPFVISAAVETVRLAAEAKKIQVILNLAPDVALVSGDAARLQQVIWNLLTNAVKFTPNGGQVIVELRQLDRVAQIRVIDTGKGINPQFLPYVFEYFRQEDGSTTRKFGGLGLGLAIVRQIVQMHGGDVWAESQGNGQGATFIVQLPMTKQRAVVSETRSPQSNPDLPLAGIQILLVDDEPDTREFQAFLLEQSGAKVTAVASGLEALQALERSIPDVIVSDIGMPEIDGYMLLQQIHSRLSEQGESIPAVALTAYAAEIDQQRAIQVGFQRHITKPVEPEVLVKAVSTLLERT</sequence>
<dbReference type="InterPro" id="IPR003594">
    <property type="entry name" value="HATPase_dom"/>
</dbReference>
<keyword evidence="6" id="KW-0808">Transferase</keyword>
<dbReference type="PROSITE" id="PS50113">
    <property type="entry name" value="PAC"/>
    <property type="match status" value="1"/>
</dbReference>
<dbReference type="NCBIfam" id="TIGR00229">
    <property type="entry name" value="sensory_box"/>
    <property type="match status" value="2"/>
</dbReference>
<dbReference type="Gene3D" id="3.30.565.10">
    <property type="entry name" value="Histidine kinase-like ATPase, C-terminal domain"/>
    <property type="match status" value="1"/>
</dbReference>
<evidence type="ECO:0000256" key="10">
    <source>
        <dbReference type="ARBA" id="ARBA00022840"/>
    </source>
</evidence>
<dbReference type="InterPro" id="IPR003661">
    <property type="entry name" value="HisK_dim/P_dom"/>
</dbReference>
<dbReference type="SUPFAM" id="SSF47384">
    <property type="entry name" value="Homodimeric domain of signal transducing histidine kinase"/>
    <property type="match status" value="1"/>
</dbReference>
<dbReference type="GO" id="GO:0016020">
    <property type="term" value="C:membrane"/>
    <property type="evidence" value="ECO:0007669"/>
    <property type="project" value="UniProtKB-SubCell"/>
</dbReference>
<accession>A0A7C3KG63</accession>
<evidence type="ECO:0000259" key="17">
    <source>
        <dbReference type="PROSITE" id="PS50109"/>
    </source>
</evidence>
<feature type="domain" description="PAC" evidence="19">
    <location>
        <begin position="86"/>
        <end position="143"/>
    </location>
</feature>
<dbReference type="Gene3D" id="3.40.50.2300">
    <property type="match status" value="1"/>
</dbReference>
<feature type="domain" description="Histidine kinase" evidence="17">
    <location>
        <begin position="773"/>
        <end position="991"/>
    </location>
</feature>
<dbReference type="SUPFAM" id="SSF55781">
    <property type="entry name" value="GAF domain-like"/>
    <property type="match status" value="2"/>
</dbReference>
<comment type="subcellular location">
    <subcellularLocation>
        <location evidence="2">Membrane</location>
    </subcellularLocation>
</comment>
<evidence type="ECO:0000256" key="6">
    <source>
        <dbReference type="ARBA" id="ARBA00022679"/>
    </source>
</evidence>
<evidence type="ECO:0000256" key="11">
    <source>
        <dbReference type="ARBA" id="ARBA00022989"/>
    </source>
</evidence>
<dbReference type="FunFam" id="3.30.565.10:FF:000010">
    <property type="entry name" value="Sensor histidine kinase RcsC"/>
    <property type="match status" value="1"/>
</dbReference>
<evidence type="ECO:0000256" key="3">
    <source>
        <dbReference type="ARBA" id="ARBA00006402"/>
    </source>
</evidence>
<evidence type="ECO:0000256" key="12">
    <source>
        <dbReference type="ARBA" id="ARBA00023012"/>
    </source>
</evidence>
<dbReference type="InterPro" id="IPR003018">
    <property type="entry name" value="GAF"/>
</dbReference>
<organism evidence="20">
    <name type="scientific">Oscillatoriales cyanobacterium SpSt-418</name>
    <dbReference type="NCBI Taxonomy" id="2282169"/>
    <lineage>
        <taxon>Bacteria</taxon>
        <taxon>Bacillati</taxon>
        <taxon>Cyanobacteriota</taxon>
        <taxon>Cyanophyceae</taxon>
        <taxon>Oscillatoriophycideae</taxon>
        <taxon>Oscillatoriales</taxon>
    </lineage>
</organism>
<keyword evidence="11" id="KW-1133">Transmembrane helix</keyword>
<dbReference type="InterPro" id="IPR036890">
    <property type="entry name" value="HATPase_C_sf"/>
</dbReference>
<dbReference type="Pfam" id="PF00512">
    <property type="entry name" value="HisKA"/>
    <property type="match status" value="1"/>
</dbReference>
<evidence type="ECO:0000256" key="14">
    <source>
        <dbReference type="ARBA" id="ARBA00074306"/>
    </source>
</evidence>
<evidence type="ECO:0000256" key="9">
    <source>
        <dbReference type="ARBA" id="ARBA00022777"/>
    </source>
</evidence>
<comment type="similarity">
    <text evidence="3">In the N-terminal section; belongs to the phytochrome family.</text>
</comment>
<protein>
    <recommendedName>
        <fullName evidence="14">Circadian input-output histidine kinase CikA</fullName>
        <ecNumber evidence="4">2.7.13.3</ecNumber>
    </recommendedName>
</protein>
<evidence type="ECO:0000259" key="19">
    <source>
        <dbReference type="PROSITE" id="PS50113"/>
    </source>
</evidence>
<evidence type="ECO:0000313" key="20">
    <source>
        <dbReference type="EMBL" id="HFM99165.1"/>
    </source>
</evidence>
<dbReference type="InterPro" id="IPR036097">
    <property type="entry name" value="HisK_dim/P_sf"/>
</dbReference>
<dbReference type="InterPro" id="IPR004358">
    <property type="entry name" value="Sig_transdc_His_kin-like_C"/>
</dbReference>
<dbReference type="CDD" id="cd16922">
    <property type="entry name" value="HATPase_EvgS-ArcB-TorS-like"/>
    <property type="match status" value="1"/>
</dbReference>
<keyword evidence="8" id="KW-0547">Nucleotide-binding</keyword>
<comment type="caution">
    <text evidence="20">The sequence shown here is derived from an EMBL/GenBank/DDBJ whole genome shotgun (WGS) entry which is preliminary data.</text>
</comment>
<evidence type="ECO:0000256" key="5">
    <source>
        <dbReference type="ARBA" id="ARBA00022553"/>
    </source>
</evidence>
<dbReference type="PRINTS" id="PR00344">
    <property type="entry name" value="BCTRLSENSOR"/>
</dbReference>
<keyword evidence="5 15" id="KW-0597">Phosphoprotein</keyword>
<dbReference type="Pfam" id="PF13185">
    <property type="entry name" value="GAF_2"/>
    <property type="match status" value="1"/>
</dbReference>
<proteinExistence type="inferred from homology"/>
<evidence type="ECO:0000256" key="13">
    <source>
        <dbReference type="ARBA" id="ARBA00023136"/>
    </source>
</evidence>
<evidence type="ECO:0000256" key="15">
    <source>
        <dbReference type="PROSITE-ProRule" id="PRU00169"/>
    </source>
</evidence>
<keyword evidence="16" id="KW-0175">Coiled coil</keyword>
<dbReference type="SMART" id="SM00091">
    <property type="entry name" value="PAS"/>
    <property type="match status" value="3"/>
</dbReference>
<dbReference type="InterPro" id="IPR000014">
    <property type="entry name" value="PAS"/>
</dbReference>
<evidence type="ECO:0000256" key="7">
    <source>
        <dbReference type="ARBA" id="ARBA00022692"/>
    </source>
</evidence>
<dbReference type="SUPFAM" id="SSF55785">
    <property type="entry name" value="PYP-like sensor domain (PAS domain)"/>
    <property type="match status" value="3"/>
</dbReference>
<dbReference type="SMART" id="SM00388">
    <property type="entry name" value="HisKA"/>
    <property type="match status" value="1"/>
</dbReference>
<evidence type="ECO:0000256" key="16">
    <source>
        <dbReference type="SAM" id="Coils"/>
    </source>
</evidence>
<dbReference type="CDD" id="cd00082">
    <property type="entry name" value="HisKA"/>
    <property type="match status" value="1"/>
</dbReference>
<dbReference type="Pfam" id="PF13188">
    <property type="entry name" value="PAS_8"/>
    <property type="match status" value="1"/>
</dbReference>
<evidence type="ECO:0000256" key="1">
    <source>
        <dbReference type="ARBA" id="ARBA00000085"/>
    </source>
</evidence>
<evidence type="ECO:0000259" key="18">
    <source>
        <dbReference type="PROSITE" id="PS50110"/>
    </source>
</evidence>
<dbReference type="InterPro" id="IPR029016">
    <property type="entry name" value="GAF-like_dom_sf"/>
</dbReference>
<keyword evidence="9" id="KW-0418">Kinase</keyword>
<dbReference type="SMART" id="SM00387">
    <property type="entry name" value="HATPase_c"/>
    <property type="match status" value="1"/>
</dbReference>
<dbReference type="SMART" id="SM00065">
    <property type="entry name" value="GAF"/>
    <property type="match status" value="2"/>
</dbReference>
<keyword evidence="12" id="KW-0902">Two-component regulatory system</keyword>